<dbReference type="RefSeq" id="WP_061503331.1">
    <property type="nucleotide sequence ID" value="NZ_CP010951.1"/>
</dbReference>
<dbReference type="AlphaFoldDB" id="A0A127JY52"/>
<dbReference type="EMBL" id="CP010951">
    <property type="protein sequence ID" value="AMO24928.1"/>
    <property type="molecule type" value="Genomic_DNA"/>
</dbReference>
<organism evidence="1 2">
    <name type="scientific">Ramlibacter tataouinensis</name>
    <dbReference type="NCBI Taxonomy" id="94132"/>
    <lineage>
        <taxon>Bacteria</taxon>
        <taxon>Pseudomonadati</taxon>
        <taxon>Pseudomonadota</taxon>
        <taxon>Betaproteobacteria</taxon>
        <taxon>Burkholderiales</taxon>
        <taxon>Comamonadaceae</taxon>
        <taxon>Ramlibacter</taxon>
    </lineage>
</organism>
<evidence type="ECO:0000313" key="1">
    <source>
        <dbReference type="EMBL" id="AMO24928.1"/>
    </source>
</evidence>
<accession>A0A127JY52</accession>
<protein>
    <submittedName>
        <fullName evidence="1">Membrane protein</fullName>
    </submittedName>
</protein>
<name>A0A127JY52_9BURK</name>
<dbReference type="OrthoDB" id="9800027at2"/>
<reference evidence="1 2" key="1">
    <citation type="journal article" date="2014" name="Int. J. Syst. Evol. Microbiol.">
        <title>Ramlibacter solisilvae sp. nov., isolated from forest soil, and emended description of the genus Ramlibacter.</title>
        <authorList>
            <person name="Lee H.J."/>
            <person name="Lee S.H."/>
            <person name="Lee S.S."/>
            <person name="Lee J.S."/>
            <person name="Kim Y."/>
            <person name="Kim S.C."/>
            <person name="Jeon C.O."/>
        </authorList>
    </citation>
    <scope>NUCLEOTIDE SEQUENCE [LARGE SCALE GENOMIC DNA]</scope>
    <source>
        <strain evidence="1 2">5-10</strain>
    </source>
</reference>
<evidence type="ECO:0000313" key="2">
    <source>
        <dbReference type="Proteomes" id="UP000070433"/>
    </source>
</evidence>
<dbReference type="PATRIC" id="fig|94132.3.peg.4375"/>
<sequence length="90" mass="10163">MPKYVIEREFPGADRLTGADLREVARKSCDVLREMGPRITWQQSYVTENKIYCVYIADDEKAILEHAEKGGFPVDRISRVTAVIDGSTAD</sequence>
<dbReference type="Proteomes" id="UP000070433">
    <property type="component" value="Chromosome"/>
</dbReference>
<proteinExistence type="predicted"/>
<gene>
    <name evidence="1" type="ORF">UC35_21460</name>
</gene>
<dbReference type="InterPro" id="IPR025336">
    <property type="entry name" value="SCO4226-like"/>
</dbReference>
<dbReference type="Pfam" id="PF14026">
    <property type="entry name" value="SCO4226-like"/>
    <property type="match status" value="1"/>
</dbReference>
<keyword evidence="2" id="KW-1185">Reference proteome</keyword>